<dbReference type="InterPro" id="IPR014752">
    <property type="entry name" value="Arrestin-like_C"/>
</dbReference>
<feature type="compositionally biased region" description="Polar residues" evidence="1">
    <location>
        <begin position="415"/>
        <end position="429"/>
    </location>
</feature>
<protein>
    <recommendedName>
        <fullName evidence="2">Arrestin-like N-terminal domain-containing protein</fullName>
    </recommendedName>
</protein>
<dbReference type="CDD" id="cd22952">
    <property type="entry name" value="ART10-like"/>
    <property type="match status" value="1"/>
</dbReference>
<evidence type="ECO:0000259" key="2">
    <source>
        <dbReference type="Pfam" id="PF00339"/>
    </source>
</evidence>
<dbReference type="InterPro" id="IPR011021">
    <property type="entry name" value="Arrestin-like_N"/>
</dbReference>
<dbReference type="Gene3D" id="2.60.40.640">
    <property type="match status" value="1"/>
</dbReference>
<dbReference type="AlphaFoldDB" id="A0A9P4UJZ8"/>
<dbReference type="GO" id="GO:0005829">
    <property type="term" value="C:cytosol"/>
    <property type="evidence" value="ECO:0007669"/>
    <property type="project" value="TreeGrafter"/>
</dbReference>
<feature type="compositionally biased region" description="Basic and acidic residues" evidence="1">
    <location>
        <begin position="511"/>
        <end position="522"/>
    </location>
</feature>
<dbReference type="EMBL" id="MU003857">
    <property type="protein sequence ID" value="KAF2716924.1"/>
    <property type="molecule type" value="Genomic_DNA"/>
</dbReference>
<feature type="compositionally biased region" description="Pro residues" evidence="1">
    <location>
        <begin position="495"/>
        <end position="507"/>
    </location>
</feature>
<dbReference type="Pfam" id="PF00339">
    <property type="entry name" value="Arrestin_N"/>
    <property type="match status" value="1"/>
</dbReference>
<dbReference type="InterPro" id="IPR050357">
    <property type="entry name" value="Arrestin_domain-protein"/>
</dbReference>
<feature type="compositionally biased region" description="Pro residues" evidence="1">
    <location>
        <begin position="456"/>
        <end position="465"/>
    </location>
</feature>
<sequence length="522" mass="56968">MNATIVLNQAANVSYTNLDEISGRVLLRLTKAAEISNIVVKLEGESRSRLLSPQGPNGEKPRPQLEYHKILYQLKIVFPPQEVLESRSPSASAKAAYTVSVGQHEYPFSFKIPFNNSCSSTKSNMPNVSMSSMGLEIAKPPVNHVRKLLPPTLSGFPGEAEIRYFVKATVVRHSFFKENPRAYVPFNFVPLEEPRPPASGSEVYARQRHTFTPVSGSEQTKAKMKSIFGMGEKSGKSASAGANDAPSLAMDARLPDPAILTCNNDVPLRVIVRKLNGSTNPVYLDSLQVSLIGFTKIRAHEVWRTESHSWVLVSKSNMGMQISNPSAPAESEAVLDDRLWRGIPLPNTVAPTFQTCNIGRTYQLDLRLGLSYNGTSAAKPQNIVLPLRLDCLVYSGIAPSSELLERVAKVKTALNNRRVSSTPSATSRPLNDKKPTSVAGGSNITGLPTSTEPQNEPTPIPPPRPGTSSQTGQQQTYDDAPPSYEDAIASELPPMDAPRPDYAPPPPAEDDALRRDEKRGWH</sequence>
<evidence type="ECO:0000256" key="1">
    <source>
        <dbReference type="SAM" id="MobiDB-lite"/>
    </source>
</evidence>
<dbReference type="GO" id="GO:0030674">
    <property type="term" value="F:protein-macromolecule adaptor activity"/>
    <property type="evidence" value="ECO:0007669"/>
    <property type="project" value="TreeGrafter"/>
</dbReference>
<dbReference type="Proteomes" id="UP000799441">
    <property type="component" value="Unassembled WGS sequence"/>
</dbReference>
<gene>
    <name evidence="3" type="ORF">K431DRAFT_256534</name>
</gene>
<keyword evidence="4" id="KW-1185">Reference proteome</keyword>
<evidence type="ECO:0000313" key="3">
    <source>
        <dbReference type="EMBL" id="KAF2716924.1"/>
    </source>
</evidence>
<comment type="caution">
    <text evidence="3">The sequence shown here is derived from an EMBL/GenBank/DDBJ whole genome shotgun (WGS) entry which is preliminary data.</text>
</comment>
<organism evidence="3 4">
    <name type="scientific">Polychaeton citri CBS 116435</name>
    <dbReference type="NCBI Taxonomy" id="1314669"/>
    <lineage>
        <taxon>Eukaryota</taxon>
        <taxon>Fungi</taxon>
        <taxon>Dikarya</taxon>
        <taxon>Ascomycota</taxon>
        <taxon>Pezizomycotina</taxon>
        <taxon>Dothideomycetes</taxon>
        <taxon>Dothideomycetidae</taxon>
        <taxon>Capnodiales</taxon>
        <taxon>Capnodiaceae</taxon>
        <taxon>Polychaeton</taxon>
    </lineage>
</organism>
<accession>A0A9P4UJZ8</accession>
<reference evidence="3" key="1">
    <citation type="journal article" date="2020" name="Stud. Mycol.">
        <title>101 Dothideomycetes genomes: a test case for predicting lifestyles and emergence of pathogens.</title>
        <authorList>
            <person name="Haridas S."/>
            <person name="Albert R."/>
            <person name="Binder M."/>
            <person name="Bloem J."/>
            <person name="Labutti K."/>
            <person name="Salamov A."/>
            <person name="Andreopoulos B."/>
            <person name="Baker S."/>
            <person name="Barry K."/>
            <person name="Bills G."/>
            <person name="Bluhm B."/>
            <person name="Cannon C."/>
            <person name="Castanera R."/>
            <person name="Culley D."/>
            <person name="Daum C."/>
            <person name="Ezra D."/>
            <person name="Gonzalez J."/>
            <person name="Henrissat B."/>
            <person name="Kuo A."/>
            <person name="Liang C."/>
            <person name="Lipzen A."/>
            <person name="Lutzoni F."/>
            <person name="Magnuson J."/>
            <person name="Mondo S."/>
            <person name="Nolan M."/>
            <person name="Ohm R."/>
            <person name="Pangilinan J."/>
            <person name="Park H.-J."/>
            <person name="Ramirez L."/>
            <person name="Alfaro M."/>
            <person name="Sun H."/>
            <person name="Tritt A."/>
            <person name="Yoshinaga Y."/>
            <person name="Zwiers L.-H."/>
            <person name="Turgeon B."/>
            <person name="Goodwin S."/>
            <person name="Spatafora J."/>
            <person name="Crous P."/>
            <person name="Grigoriev I."/>
        </authorList>
    </citation>
    <scope>NUCLEOTIDE SEQUENCE</scope>
    <source>
        <strain evidence="3">CBS 116435</strain>
    </source>
</reference>
<evidence type="ECO:0000313" key="4">
    <source>
        <dbReference type="Proteomes" id="UP000799441"/>
    </source>
</evidence>
<dbReference type="OrthoDB" id="3365616at2759"/>
<dbReference type="GO" id="GO:0005886">
    <property type="term" value="C:plasma membrane"/>
    <property type="evidence" value="ECO:0007669"/>
    <property type="project" value="TreeGrafter"/>
</dbReference>
<name>A0A9P4UJZ8_9PEZI</name>
<feature type="domain" description="Arrestin-like N-terminal" evidence="2">
    <location>
        <begin position="4"/>
        <end position="178"/>
    </location>
</feature>
<dbReference type="PANTHER" id="PTHR11188">
    <property type="entry name" value="ARRESTIN DOMAIN CONTAINING PROTEIN"/>
    <property type="match status" value="1"/>
</dbReference>
<dbReference type="GO" id="GO:0070086">
    <property type="term" value="P:ubiquitin-dependent endocytosis"/>
    <property type="evidence" value="ECO:0007669"/>
    <property type="project" value="TreeGrafter"/>
</dbReference>
<feature type="compositionally biased region" description="Low complexity" evidence="1">
    <location>
        <begin position="466"/>
        <end position="476"/>
    </location>
</feature>
<feature type="compositionally biased region" description="Polar residues" evidence="1">
    <location>
        <begin position="439"/>
        <end position="452"/>
    </location>
</feature>
<dbReference type="PANTHER" id="PTHR11188:SF166">
    <property type="entry name" value="ARRESTIN (OR S-ANTIGEN), N-TERMINAL DOMAIN PROTEIN (AFU_ORTHOLOGUE AFUA_7G02050)"/>
    <property type="match status" value="1"/>
</dbReference>
<feature type="region of interest" description="Disordered" evidence="1">
    <location>
        <begin position="415"/>
        <end position="522"/>
    </location>
</feature>
<proteinExistence type="predicted"/>
<dbReference type="GO" id="GO:0031625">
    <property type="term" value="F:ubiquitin protein ligase binding"/>
    <property type="evidence" value="ECO:0007669"/>
    <property type="project" value="TreeGrafter"/>
</dbReference>